<reference evidence="1" key="1">
    <citation type="submission" date="2020-08" db="EMBL/GenBank/DDBJ databases">
        <title>Multicomponent nature underlies the extraordinary mechanical properties of spider dragline silk.</title>
        <authorList>
            <person name="Kono N."/>
            <person name="Nakamura H."/>
            <person name="Mori M."/>
            <person name="Yoshida Y."/>
            <person name="Ohtoshi R."/>
            <person name="Malay A.D."/>
            <person name="Moran D.A.P."/>
            <person name="Tomita M."/>
            <person name="Numata K."/>
            <person name="Arakawa K."/>
        </authorList>
    </citation>
    <scope>NUCLEOTIDE SEQUENCE</scope>
</reference>
<name>A0A8X6XM85_9ARAC</name>
<protein>
    <submittedName>
        <fullName evidence="1">Gag-Pol polyprotein</fullName>
    </submittedName>
</protein>
<proteinExistence type="predicted"/>
<dbReference type="AlphaFoldDB" id="A0A8X6XM85"/>
<accession>A0A8X6XM85</accession>
<dbReference type="OrthoDB" id="6432497at2759"/>
<comment type="caution">
    <text evidence="1">The sequence shown here is derived from an EMBL/GenBank/DDBJ whole genome shotgun (WGS) entry which is preliminary data.</text>
</comment>
<organism evidence="1 2">
    <name type="scientific">Trichonephila inaurata madagascariensis</name>
    <dbReference type="NCBI Taxonomy" id="2747483"/>
    <lineage>
        <taxon>Eukaryota</taxon>
        <taxon>Metazoa</taxon>
        <taxon>Ecdysozoa</taxon>
        <taxon>Arthropoda</taxon>
        <taxon>Chelicerata</taxon>
        <taxon>Arachnida</taxon>
        <taxon>Araneae</taxon>
        <taxon>Araneomorphae</taxon>
        <taxon>Entelegynae</taxon>
        <taxon>Araneoidea</taxon>
        <taxon>Nephilidae</taxon>
        <taxon>Trichonephila</taxon>
        <taxon>Trichonephila inaurata</taxon>
    </lineage>
</organism>
<keyword evidence="2" id="KW-1185">Reference proteome</keyword>
<sequence length="108" mass="12141">MVWLNVLSYPQQAIRCHDTKWTESLPWSCGARACIKEDLNESCTEIVFGKTIVLFGEFFEPSSQTPTDPSEFLLRLKKHSGFKPTPASCHSSPHVFAHSPQNLLSCLC</sequence>
<dbReference type="Proteomes" id="UP000886998">
    <property type="component" value="Unassembled WGS sequence"/>
</dbReference>
<evidence type="ECO:0000313" key="2">
    <source>
        <dbReference type="Proteomes" id="UP000886998"/>
    </source>
</evidence>
<dbReference type="EMBL" id="BMAV01010203">
    <property type="protein sequence ID" value="GFY55135.1"/>
    <property type="molecule type" value="Genomic_DNA"/>
</dbReference>
<gene>
    <name evidence="1" type="ORF">TNIN_19501</name>
</gene>
<evidence type="ECO:0000313" key="1">
    <source>
        <dbReference type="EMBL" id="GFY55135.1"/>
    </source>
</evidence>